<comment type="caution">
    <text evidence="2">The sequence shown here is derived from an EMBL/GenBank/DDBJ whole genome shotgun (WGS) entry which is preliminary data.</text>
</comment>
<keyword evidence="3" id="KW-1185">Reference proteome</keyword>
<organism evidence="2 3">
    <name type="scientific">Lithohypha guttulata</name>
    <dbReference type="NCBI Taxonomy" id="1690604"/>
    <lineage>
        <taxon>Eukaryota</taxon>
        <taxon>Fungi</taxon>
        <taxon>Dikarya</taxon>
        <taxon>Ascomycota</taxon>
        <taxon>Pezizomycotina</taxon>
        <taxon>Eurotiomycetes</taxon>
        <taxon>Chaetothyriomycetidae</taxon>
        <taxon>Chaetothyriales</taxon>
        <taxon>Trichomeriaceae</taxon>
        <taxon>Lithohypha</taxon>
    </lineage>
</organism>
<feature type="region of interest" description="Disordered" evidence="1">
    <location>
        <begin position="76"/>
        <end position="278"/>
    </location>
</feature>
<feature type="compositionally biased region" description="Low complexity" evidence="1">
    <location>
        <begin position="211"/>
        <end position="228"/>
    </location>
</feature>
<feature type="compositionally biased region" description="Basic and acidic residues" evidence="1">
    <location>
        <begin position="249"/>
        <end position="266"/>
    </location>
</feature>
<gene>
    <name evidence="2" type="ORF">LTR24_004909</name>
</gene>
<proteinExistence type="predicted"/>
<reference evidence="2 3" key="1">
    <citation type="submission" date="2023-08" db="EMBL/GenBank/DDBJ databases">
        <title>Black Yeasts Isolated from many extreme environments.</title>
        <authorList>
            <person name="Coleine C."/>
            <person name="Stajich J.E."/>
            <person name="Selbmann L."/>
        </authorList>
    </citation>
    <scope>NUCLEOTIDE SEQUENCE [LARGE SCALE GENOMIC DNA]</scope>
    <source>
        <strain evidence="2 3">CCFEE 5885</strain>
    </source>
</reference>
<evidence type="ECO:0000256" key="1">
    <source>
        <dbReference type="SAM" id="MobiDB-lite"/>
    </source>
</evidence>
<dbReference type="Proteomes" id="UP001345013">
    <property type="component" value="Unassembled WGS sequence"/>
</dbReference>
<name>A0ABR0KAW8_9EURO</name>
<feature type="region of interest" description="Disordered" evidence="1">
    <location>
        <begin position="1"/>
        <end position="45"/>
    </location>
</feature>
<evidence type="ECO:0008006" key="4">
    <source>
        <dbReference type="Google" id="ProtNLM"/>
    </source>
</evidence>
<feature type="compositionally biased region" description="Basic and acidic residues" evidence="1">
    <location>
        <begin position="129"/>
        <end position="152"/>
    </location>
</feature>
<sequence>MNKVPDAWDDEWSTAADVQEPVESTEAEPKKPSSRQTKAQKRAAQAEFNRQLWAEAEGPRETNYFLESRNVVPLRQEFKAPPTLLSRKGPIVQKPRANIEAGLEGLKLKDQGESSEDEDDAVAQQNALKDAKVQAAKDREEKQRKYEERRLELFGPTSSSGNGNSRGALPNSPSGGSTPTNLTPPGSRSSTPHRGGKRGRGRGNPSGQNSPRLQQPQYQQYQQQQQLREVYDPGYAAKPNSTYLMRRAQGHESLNKEIQPIREPKAPDGSGRGGAGFV</sequence>
<evidence type="ECO:0000313" key="2">
    <source>
        <dbReference type="EMBL" id="KAK5092717.1"/>
    </source>
</evidence>
<protein>
    <recommendedName>
        <fullName evidence="4">SUZ domain-containing protein</fullName>
    </recommendedName>
</protein>
<evidence type="ECO:0000313" key="3">
    <source>
        <dbReference type="Proteomes" id="UP001345013"/>
    </source>
</evidence>
<feature type="compositionally biased region" description="Polar residues" evidence="1">
    <location>
        <begin position="156"/>
        <end position="192"/>
    </location>
</feature>
<dbReference type="EMBL" id="JAVRRG010000053">
    <property type="protein sequence ID" value="KAK5092717.1"/>
    <property type="molecule type" value="Genomic_DNA"/>
</dbReference>
<accession>A0ABR0KAW8</accession>